<feature type="active site" evidence="5">
    <location>
        <position position="255"/>
    </location>
</feature>
<dbReference type="PROSITE" id="PS00687">
    <property type="entry name" value="ALDEHYDE_DEHYDR_GLU"/>
    <property type="match status" value="1"/>
</dbReference>
<evidence type="ECO:0000259" key="7">
    <source>
        <dbReference type="Pfam" id="PF00171"/>
    </source>
</evidence>
<keyword evidence="9" id="KW-1185">Reference proteome</keyword>
<protein>
    <recommendedName>
        <fullName evidence="3">aldehyde dehydrogenase (NAD(+))</fullName>
        <ecNumber evidence="3">1.2.1.3</ecNumber>
    </recommendedName>
</protein>
<dbReference type="GO" id="GO:0004029">
    <property type="term" value="F:aldehyde dehydrogenase (NAD+) activity"/>
    <property type="evidence" value="ECO:0007669"/>
    <property type="project" value="UniProtKB-EC"/>
</dbReference>
<dbReference type="SUPFAM" id="SSF53720">
    <property type="entry name" value="ALDH-like"/>
    <property type="match status" value="1"/>
</dbReference>
<dbReference type="Gene3D" id="3.40.605.10">
    <property type="entry name" value="Aldehyde Dehydrogenase, Chain A, domain 1"/>
    <property type="match status" value="1"/>
</dbReference>
<accession>A0A9P5HDM2</accession>
<dbReference type="InterPro" id="IPR015590">
    <property type="entry name" value="Aldehyde_DH_dom"/>
</dbReference>
<evidence type="ECO:0000256" key="3">
    <source>
        <dbReference type="ARBA" id="ARBA00024226"/>
    </source>
</evidence>
<dbReference type="InterPro" id="IPR029510">
    <property type="entry name" value="Ald_DH_CS_GLU"/>
</dbReference>
<dbReference type="InterPro" id="IPR016161">
    <property type="entry name" value="Ald_DH/histidinol_DH"/>
</dbReference>
<evidence type="ECO:0000256" key="1">
    <source>
        <dbReference type="ARBA" id="ARBA00009986"/>
    </source>
</evidence>
<dbReference type="Gene3D" id="3.40.309.10">
    <property type="entry name" value="Aldehyde Dehydrogenase, Chain A, domain 2"/>
    <property type="match status" value="1"/>
</dbReference>
<dbReference type="PANTHER" id="PTHR11699">
    <property type="entry name" value="ALDEHYDE DEHYDROGENASE-RELATED"/>
    <property type="match status" value="1"/>
</dbReference>
<comment type="caution">
    <text evidence="8">The sequence shown here is derived from an EMBL/GenBank/DDBJ whole genome shotgun (WGS) entry which is preliminary data.</text>
</comment>
<name>A0A9P5HDM2_9HYPO</name>
<proteinExistence type="inferred from homology"/>
<evidence type="ECO:0000256" key="2">
    <source>
        <dbReference type="ARBA" id="ARBA00023002"/>
    </source>
</evidence>
<evidence type="ECO:0000256" key="6">
    <source>
        <dbReference type="RuleBase" id="RU003345"/>
    </source>
</evidence>
<organism evidence="8 9">
    <name type="scientific">Cylindrodendrum hubeiense</name>
    <dbReference type="NCBI Taxonomy" id="595255"/>
    <lineage>
        <taxon>Eukaryota</taxon>
        <taxon>Fungi</taxon>
        <taxon>Dikarya</taxon>
        <taxon>Ascomycota</taxon>
        <taxon>Pezizomycotina</taxon>
        <taxon>Sordariomycetes</taxon>
        <taxon>Hypocreomycetidae</taxon>
        <taxon>Hypocreales</taxon>
        <taxon>Nectriaceae</taxon>
        <taxon>Cylindrodendrum</taxon>
    </lineage>
</organism>
<keyword evidence="2 6" id="KW-0560">Oxidoreductase</keyword>
<evidence type="ECO:0000313" key="8">
    <source>
        <dbReference type="EMBL" id="KAF7552062.1"/>
    </source>
</evidence>
<comment type="catalytic activity">
    <reaction evidence="4">
        <text>an aldehyde + NAD(+) + H2O = a carboxylate + NADH + 2 H(+)</text>
        <dbReference type="Rhea" id="RHEA:16185"/>
        <dbReference type="ChEBI" id="CHEBI:15377"/>
        <dbReference type="ChEBI" id="CHEBI:15378"/>
        <dbReference type="ChEBI" id="CHEBI:17478"/>
        <dbReference type="ChEBI" id="CHEBI:29067"/>
        <dbReference type="ChEBI" id="CHEBI:57540"/>
        <dbReference type="ChEBI" id="CHEBI:57945"/>
        <dbReference type="EC" id="1.2.1.3"/>
    </reaction>
</comment>
<reference evidence="8" key="1">
    <citation type="submission" date="2020-03" db="EMBL/GenBank/DDBJ databases">
        <title>Draft Genome Sequence of Cylindrodendrum hubeiense.</title>
        <authorList>
            <person name="Buettner E."/>
            <person name="Kellner H."/>
        </authorList>
    </citation>
    <scope>NUCLEOTIDE SEQUENCE</scope>
    <source>
        <strain evidence="8">IHI 201604</strain>
    </source>
</reference>
<dbReference type="InterPro" id="IPR016163">
    <property type="entry name" value="Ald_DH_C"/>
</dbReference>
<gene>
    <name evidence="8" type="ORF">G7Z17_g4581</name>
</gene>
<dbReference type="AlphaFoldDB" id="A0A9P5HDM2"/>
<dbReference type="InterPro" id="IPR016162">
    <property type="entry name" value="Ald_DH_N"/>
</dbReference>
<dbReference type="EMBL" id="JAANBB010000067">
    <property type="protein sequence ID" value="KAF7552062.1"/>
    <property type="molecule type" value="Genomic_DNA"/>
</dbReference>
<feature type="domain" description="Aldehyde dehydrogenase" evidence="7">
    <location>
        <begin position="20"/>
        <end position="479"/>
    </location>
</feature>
<evidence type="ECO:0000256" key="5">
    <source>
        <dbReference type="PROSITE-ProRule" id="PRU10007"/>
    </source>
</evidence>
<evidence type="ECO:0000313" key="9">
    <source>
        <dbReference type="Proteomes" id="UP000722485"/>
    </source>
</evidence>
<dbReference type="EC" id="1.2.1.3" evidence="3"/>
<dbReference type="FunFam" id="3.40.605.10:FF:000001">
    <property type="entry name" value="Aldehyde dehydrogenase 1"/>
    <property type="match status" value="1"/>
</dbReference>
<dbReference type="FunFam" id="3.40.309.10:FF:000012">
    <property type="entry name" value="Betaine aldehyde dehydrogenase"/>
    <property type="match status" value="1"/>
</dbReference>
<dbReference type="Proteomes" id="UP000722485">
    <property type="component" value="Unassembled WGS sequence"/>
</dbReference>
<dbReference type="OrthoDB" id="310895at2759"/>
<evidence type="ECO:0000256" key="4">
    <source>
        <dbReference type="ARBA" id="ARBA00049194"/>
    </source>
</evidence>
<dbReference type="Pfam" id="PF00171">
    <property type="entry name" value="Aldedh"/>
    <property type="match status" value="1"/>
</dbReference>
<sequence>MLTRTEPENFETRLFINGEFVESSDKKKFELKSPTTHKVVANVNEASEDDTNAAVAAAKAAFPSWAALTPSERAKCLKKLSTLILEAHSELAYLEAISMGRPISGYFESFAASETFSHYSEAGFGALGSSSLNTPGYMNFTLRQPYGVVAAIIPWNVPLLFLANKAAPALIVGNTVVVKSSEKAPLTSAKFATLVQKAGFPPGVFNIISGHGQISGNVLSHHMDIRVLSFTGSGRTGRLIQTASANSNLKSVILELGGKSPAVVFEDADLEKAAAETQYSIKWNSGQVCMANSRIYVHESIAESFIDLFKKKFEIVEAGDPTDAKTNHGPQADEAQYNAVRKHIEAGKLVGKRILGIDHTDTSSGYFIHPTIFVQTPENAAIMKEEVFGPVVNINTFKTEADVVEMANNTDFGLYAAVYTKNVDRALRMAKKLEAGTVGVNCTSPATARDMPFGGYKASGVGREGFGASMDNYLETKSVLVKIEDCA</sequence>
<comment type="similarity">
    <text evidence="1 6">Belongs to the aldehyde dehydrogenase family.</text>
</comment>